<dbReference type="OrthoDB" id="5289073at2"/>
<sequence length="308" mass="33870">MFEETWRKRASVLFVAGGVVFSTAIGIQGAAADPAPEGAETHTSKSKPSWEEFLADTYKDSDGQYIVDGDLPIADIEELREFYEATPGDDDKTHINDLVANKNDEGRAKLWKKSNVGNLTYCVSDKFGDEKGEIARAVEKGAANWEEASPAIDFRYMPEEDDDCNTSNDNVLFSIEPTTTDKYLARAFLPGASKSRRNILVSKDVLSTDYSPEGVMGHELGHVLGFRHEHNRPEAGTCHEDDNWVPLTPYDSTSIMHYPQCNGTAEDMEFSELDREGVQKAYGAPEDEASPTEKPLSSLEGITGSLGS</sequence>
<dbReference type="SMART" id="SM00235">
    <property type="entry name" value="ZnMc"/>
    <property type="match status" value="1"/>
</dbReference>
<evidence type="ECO:0000313" key="8">
    <source>
        <dbReference type="Proteomes" id="UP000186104"/>
    </source>
</evidence>
<dbReference type="RefSeq" id="WP_067477402.1">
    <property type="nucleotide sequence ID" value="NZ_CP015961.1"/>
</dbReference>
<evidence type="ECO:0000256" key="4">
    <source>
        <dbReference type="ARBA" id="ARBA00022833"/>
    </source>
</evidence>
<dbReference type="EMBL" id="CP015961">
    <property type="protein sequence ID" value="ANI93713.1"/>
    <property type="molecule type" value="Genomic_DNA"/>
</dbReference>
<keyword evidence="1" id="KW-0645">Protease</keyword>
<dbReference type="GO" id="GO:0008270">
    <property type="term" value="F:zinc ion binding"/>
    <property type="evidence" value="ECO:0007669"/>
    <property type="project" value="InterPro"/>
</dbReference>
<keyword evidence="3" id="KW-0378">Hydrolase</keyword>
<accession>A0A173LP82</accession>
<dbReference type="InterPro" id="IPR001818">
    <property type="entry name" value="Pept_M10_metallopeptidase"/>
</dbReference>
<dbReference type="InterPro" id="IPR006026">
    <property type="entry name" value="Peptidase_Metallo"/>
</dbReference>
<dbReference type="SUPFAM" id="SSF55486">
    <property type="entry name" value="Metalloproteases ('zincins'), catalytic domain"/>
    <property type="match status" value="1"/>
</dbReference>
<protein>
    <recommendedName>
        <fullName evidence="6">Peptidase metallopeptidase domain-containing protein</fullName>
    </recommendedName>
</protein>
<feature type="region of interest" description="Disordered" evidence="5">
    <location>
        <begin position="271"/>
        <end position="308"/>
    </location>
</feature>
<feature type="domain" description="Peptidase metallopeptidase" evidence="6">
    <location>
        <begin position="107"/>
        <end position="261"/>
    </location>
</feature>
<keyword evidence="8" id="KW-1185">Reference proteome</keyword>
<evidence type="ECO:0000313" key="7">
    <source>
        <dbReference type="EMBL" id="ANI93713.1"/>
    </source>
</evidence>
<evidence type="ECO:0000259" key="6">
    <source>
        <dbReference type="SMART" id="SM00235"/>
    </source>
</evidence>
<dbReference type="STRING" id="499555.BJL86_2954"/>
<keyword evidence="4" id="KW-0862">Zinc</keyword>
<evidence type="ECO:0000256" key="3">
    <source>
        <dbReference type="ARBA" id="ARBA00022801"/>
    </source>
</evidence>
<name>A0A173LP82_9ACTN</name>
<dbReference type="GO" id="GO:0004222">
    <property type="term" value="F:metalloendopeptidase activity"/>
    <property type="evidence" value="ECO:0007669"/>
    <property type="project" value="InterPro"/>
</dbReference>
<reference evidence="7 8" key="1">
    <citation type="submission" date="2016-06" db="EMBL/GenBank/DDBJ databases">
        <title>Complete genome sequence of a saline-alkali tolerant type strain Dietzia timorensis ID05-A0528T.</title>
        <authorList>
            <person name="Wu X."/>
        </authorList>
    </citation>
    <scope>NUCLEOTIDE SEQUENCE [LARGE SCALE GENOMIC DNA]</scope>
    <source>
        <strain evidence="7 8">ID05-A0528</strain>
    </source>
</reference>
<organism evidence="7 8">
    <name type="scientific">Dietzia timorensis</name>
    <dbReference type="NCBI Taxonomy" id="499555"/>
    <lineage>
        <taxon>Bacteria</taxon>
        <taxon>Bacillati</taxon>
        <taxon>Actinomycetota</taxon>
        <taxon>Actinomycetes</taxon>
        <taxon>Mycobacteriales</taxon>
        <taxon>Dietziaceae</taxon>
        <taxon>Dietzia</taxon>
    </lineage>
</organism>
<dbReference type="Pfam" id="PF00413">
    <property type="entry name" value="Peptidase_M10"/>
    <property type="match status" value="1"/>
</dbReference>
<dbReference type="Proteomes" id="UP000186104">
    <property type="component" value="Chromosome"/>
</dbReference>
<dbReference type="InterPro" id="IPR024079">
    <property type="entry name" value="MetalloPept_cat_dom_sf"/>
</dbReference>
<evidence type="ECO:0000256" key="1">
    <source>
        <dbReference type="ARBA" id="ARBA00022670"/>
    </source>
</evidence>
<dbReference type="GO" id="GO:0006508">
    <property type="term" value="P:proteolysis"/>
    <property type="evidence" value="ECO:0007669"/>
    <property type="project" value="UniProtKB-KW"/>
</dbReference>
<evidence type="ECO:0000256" key="2">
    <source>
        <dbReference type="ARBA" id="ARBA00022723"/>
    </source>
</evidence>
<dbReference type="KEGG" id="dtm:BJL86_2954"/>
<gene>
    <name evidence="7" type="ORF">BJL86_2954</name>
</gene>
<proteinExistence type="predicted"/>
<keyword evidence="2" id="KW-0479">Metal-binding</keyword>
<dbReference type="GO" id="GO:0031012">
    <property type="term" value="C:extracellular matrix"/>
    <property type="evidence" value="ECO:0007669"/>
    <property type="project" value="InterPro"/>
</dbReference>
<dbReference type="AlphaFoldDB" id="A0A173LP82"/>
<dbReference type="Gene3D" id="3.40.390.10">
    <property type="entry name" value="Collagenase (Catalytic Domain)"/>
    <property type="match status" value="1"/>
</dbReference>
<evidence type="ECO:0000256" key="5">
    <source>
        <dbReference type="SAM" id="MobiDB-lite"/>
    </source>
</evidence>